<dbReference type="RefSeq" id="WP_072602036.1">
    <property type="nucleotide sequence ID" value="NZ_CP018171.1"/>
</dbReference>
<evidence type="ECO:0008006" key="4">
    <source>
        <dbReference type="Google" id="ProtNLM"/>
    </source>
</evidence>
<feature type="region of interest" description="Disordered" evidence="1">
    <location>
        <begin position="89"/>
        <end position="116"/>
    </location>
</feature>
<feature type="compositionally biased region" description="Basic and acidic residues" evidence="1">
    <location>
        <begin position="106"/>
        <end position="116"/>
    </location>
</feature>
<evidence type="ECO:0000313" key="3">
    <source>
        <dbReference type="Proteomes" id="UP000182840"/>
    </source>
</evidence>
<evidence type="ECO:0000256" key="1">
    <source>
        <dbReference type="SAM" id="MobiDB-lite"/>
    </source>
</evidence>
<accession>A0A1L3SMQ4</accession>
<name>A0A1L3SMQ4_9HYPH</name>
<reference evidence="3" key="1">
    <citation type="submission" date="2016-11" db="EMBL/GenBank/DDBJ databases">
        <title>Mesorhizobium oceanicum sp. nov., isolated from deep seawater in South China Sea.</title>
        <authorList>
            <person name="Fu G.-Y."/>
        </authorList>
    </citation>
    <scope>NUCLEOTIDE SEQUENCE [LARGE SCALE GENOMIC DNA]</scope>
    <source>
        <strain evidence="3">B7</strain>
    </source>
</reference>
<dbReference type="AlphaFoldDB" id="A0A1L3SMQ4"/>
<dbReference type="EMBL" id="CP018171">
    <property type="protein sequence ID" value="APH70625.1"/>
    <property type="molecule type" value="Genomic_DNA"/>
</dbReference>
<dbReference type="OrthoDB" id="7206991at2"/>
<gene>
    <name evidence="2" type="ORF">BSQ44_03900</name>
</gene>
<proteinExistence type="predicted"/>
<dbReference type="InterPro" id="IPR021880">
    <property type="entry name" value="DUF3489"/>
</dbReference>
<evidence type="ECO:0000313" key="2">
    <source>
        <dbReference type="EMBL" id="APH70625.1"/>
    </source>
</evidence>
<protein>
    <recommendedName>
        <fullName evidence="4">DUF3489 domain-containing protein</fullName>
    </recommendedName>
</protein>
<sequence>MSRLTDTQTIVLSAAAQRANMLALPLPKNLKGGAAQKVIASLLKQGLLEEIDADTRIGEHVWRETGDGHGVTLAITEHGLAAIGIESEAPAGPAEPERSAPVASKPPREPKAREGSKQAQLIAMLQGADGATVAEIAAAFGWQPHTVRGAIAGALKKKLGLDVTSEKVDGRGRVYKLPAA</sequence>
<dbReference type="Pfam" id="PF11994">
    <property type="entry name" value="DUF3489"/>
    <property type="match status" value="1"/>
</dbReference>
<organism evidence="2 3">
    <name type="scientific">Aquibium oceanicum</name>
    <dbReference type="NCBI Taxonomy" id="1670800"/>
    <lineage>
        <taxon>Bacteria</taxon>
        <taxon>Pseudomonadati</taxon>
        <taxon>Pseudomonadota</taxon>
        <taxon>Alphaproteobacteria</taxon>
        <taxon>Hyphomicrobiales</taxon>
        <taxon>Phyllobacteriaceae</taxon>
        <taxon>Aquibium</taxon>
    </lineage>
</organism>
<dbReference type="KEGG" id="meso:BSQ44_03900"/>
<keyword evidence="3" id="KW-1185">Reference proteome</keyword>
<dbReference type="STRING" id="1670800.BSQ44_03900"/>
<dbReference type="Proteomes" id="UP000182840">
    <property type="component" value="Chromosome"/>
</dbReference>